<keyword evidence="3" id="KW-1185">Reference proteome</keyword>
<dbReference type="EMBL" id="JABXBU010002072">
    <property type="protein sequence ID" value="KAF8778962.1"/>
    <property type="molecule type" value="Genomic_DNA"/>
</dbReference>
<gene>
    <name evidence="2" type="ORF">HNY73_015636</name>
</gene>
<reference evidence="2" key="2">
    <citation type="submission" date="2020-06" db="EMBL/GenBank/DDBJ databases">
        <authorList>
            <person name="Sheffer M."/>
        </authorList>
    </citation>
    <scope>NUCLEOTIDE SEQUENCE</scope>
</reference>
<sequence length="192" mass="21290">MFNILKLEAPSLHSVMSNKFLKITVESEGEHRNLSHILEAQGAEFKTFMLKTDRPILVVLRGLPSCTPIEEIKEELKKEGFAVVSTTQLSKFQSKSPMPLFYAQIANGPLSETVYTSLKCLARKFQWSDTEEGRGLLNAGGVRASSTALKHVNYLSNVEEGYLSGVKEDITDSRSVLANQLSYGVQSSRFGE</sequence>
<organism evidence="2 3">
    <name type="scientific">Argiope bruennichi</name>
    <name type="common">Wasp spider</name>
    <name type="synonym">Aranea bruennichi</name>
    <dbReference type="NCBI Taxonomy" id="94029"/>
    <lineage>
        <taxon>Eukaryota</taxon>
        <taxon>Metazoa</taxon>
        <taxon>Ecdysozoa</taxon>
        <taxon>Arthropoda</taxon>
        <taxon>Chelicerata</taxon>
        <taxon>Arachnida</taxon>
        <taxon>Araneae</taxon>
        <taxon>Araneomorphae</taxon>
        <taxon>Entelegynae</taxon>
        <taxon>Araneoidea</taxon>
        <taxon>Araneidae</taxon>
        <taxon>Argiope</taxon>
    </lineage>
</organism>
<dbReference type="Proteomes" id="UP000807504">
    <property type="component" value="Unassembled WGS sequence"/>
</dbReference>
<proteinExistence type="predicted"/>
<evidence type="ECO:0000313" key="2">
    <source>
        <dbReference type="EMBL" id="KAF8778962.1"/>
    </source>
</evidence>
<accession>A0A8T0ESN7</accession>
<feature type="domain" description="Pre-C2HC" evidence="1">
    <location>
        <begin position="70"/>
        <end position="115"/>
    </location>
</feature>
<evidence type="ECO:0000313" key="3">
    <source>
        <dbReference type="Proteomes" id="UP000807504"/>
    </source>
</evidence>
<dbReference type="AlphaFoldDB" id="A0A8T0ESN7"/>
<protein>
    <recommendedName>
        <fullName evidence="1">Pre-C2HC domain-containing protein</fullName>
    </recommendedName>
</protein>
<dbReference type="Pfam" id="PF07530">
    <property type="entry name" value="PRE_C2HC"/>
    <property type="match status" value="1"/>
</dbReference>
<name>A0A8T0ESN7_ARGBR</name>
<evidence type="ECO:0000259" key="1">
    <source>
        <dbReference type="Pfam" id="PF07530"/>
    </source>
</evidence>
<reference evidence="2" key="1">
    <citation type="journal article" date="2020" name="bioRxiv">
        <title>Chromosome-level reference genome of the European wasp spider Argiope bruennichi: a resource for studies on range expansion and evolutionary adaptation.</title>
        <authorList>
            <person name="Sheffer M.M."/>
            <person name="Hoppe A."/>
            <person name="Krehenwinkel H."/>
            <person name="Uhl G."/>
            <person name="Kuss A.W."/>
            <person name="Jensen L."/>
            <person name="Jensen C."/>
            <person name="Gillespie R.G."/>
            <person name="Hoff K.J."/>
            <person name="Prost S."/>
        </authorList>
    </citation>
    <scope>NUCLEOTIDE SEQUENCE</scope>
</reference>
<dbReference type="InterPro" id="IPR006579">
    <property type="entry name" value="Pre_C2HC_dom"/>
</dbReference>
<comment type="caution">
    <text evidence="2">The sequence shown here is derived from an EMBL/GenBank/DDBJ whole genome shotgun (WGS) entry which is preliminary data.</text>
</comment>